<dbReference type="InterPro" id="IPR036390">
    <property type="entry name" value="WH_DNA-bd_sf"/>
</dbReference>
<proteinExistence type="inferred from homology"/>
<dbReference type="PANTHER" id="PTHR33202:SF6">
    <property type="entry name" value="ZINC UPTAKE REGULATION PROTEIN"/>
    <property type="match status" value="1"/>
</dbReference>
<evidence type="ECO:0000256" key="6">
    <source>
        <dbReference type="ARBA" id="ARBA00023163"/>
    </source>
</evidence>
<evidence type="ECO:0000256" key="4">
    <source>
        <dbReference type="ARBA" id="ARBA00023015"/>
    </source>
</evidence>
<evidence type="ECO:0000256" key="5">
    <source>
        <dbReference type="ARBA" id="ARBA00023125"/>
    </source>
</evidence>
<dbReference type="Pfam" id="PF01475">
    <property type="entry name" value="FUR"/>
    <property type="match status" value="1"/>
</dbReference>
<reference evidence="7 8" key="1">
    <citation type="submission" date="2022-06" db="EMBL/GenBank/DDBJ databases">
        <title>Endosaccharibacter gen. nov., sp. nov., endophytic bacteria isolated from sugarcane.</title>
        <authorList>
            <person name="Pitiwittayakul N."/>
            <person name="Yukphan P."/>
            <person name="Charoenyingcharoen P."/>
            <person name="Tanasupawat S."/>
        </authorList>
    </citation>
    <scope>NUCLEOTIDE SEQUENCE [LARGE SCALE GENOMIC DNA]</scope>
    <source>
        <strain evidence="7 8">KSS8</strain>
    </source>
</reference>
<dbReference type="InterPro" id="IPR002481">
    <property type="entry name" value="FUR"/>
</dbReference>
<evidence type="ECO:0000313" key="8">
    <source>
        <dbReference type="Proteomes" id="UP001524587"/>
    </source>
</evidence>
<dbReference type="RefSeq" id="WP_422863927.1">
    <property type="nucleotide sequence ID" value="NZ_JAMSKV010000006.1"/>
</dbReference>
<dbReference type="SUPFAM" id="SSF46785">
    <property type="entry name" value="Winged helix' DNA-binding domain"/>
    <property type="match status" value="1"/>
</dbReference>
<name>A0ABT1W8L2_9PROT</name>
<keyword evidence="3" id="KW-0862">Zinc</keyword>
<keyword evidence="2" id="KW-0678">Repressor</keyword>
<keyword evidence="5" id="KW-0238">DNA-binding</keyword>
<keyword evidence="4" id="KW-0805">Transcription regulation</keyword>
<organism evidence="7 8">
    <name type="scientific">Endosaccharibacter trunci</name>
    <dbReference type="NCBI Taxonomy" id="2812733"/>
    <lineage>
        <taxon>Bacteria</taxon>
        <taxon>Pseudomonadati</taxon>
        <taxon>Pseudomonadota</taxon>
        <taxon>Alphaproteobacteria</taxon>
        <taxon>Acetobacterales</taxon>
        <taxon>Acetobacteraceae</taxon>
        <taxon>Endosaccharibacter</taxon>
    </lineage>
</organism>
<gene>
    <name evidence="7" type="ORF">NFI95_08265</name>
</gene>
<keyword evidence="8" id="KW-1185">Reference proteome</keyword>
<evidence type="ECO:0000256" key="3">
    <source>
        <dbReference type="ARBA" id="ARBA00022833"/>
    </source>
</evidence>
<evidence type="ECO:0000256" key="1">
    <source>
        <dbReference type="ARBA" id="ARBA00007957"/>
    </source>
</evidence>
<dbReference type="Gene3D" id="3.30.1490.190">
    <property type="match status" value="1"/>
</dbReference>
<keyword evidence="6" id="KW-0804">Transcription</keyword>
<dbReference type="InterPro" id="IPR036388">
    <property type="entry name" value="WH-like_DNA-bd_sf"/>
</dbReference>
<dbReference type="CDD" id="cd07153">
    <property type="entry name" value="Fur_like"/>
    <property type="match status" value="1"/>
</dbReference>
<protein>
    <submittedName>
        <fullName evidence="7">Transcriptional repressor</fullName>
    </submittedName>
</protein>
<sequence length="176" mass="19307">MAGTGAMMGAMFGAETGKLLDRAARTCDRNGSRLTDIRRHVLGLVLDSDRPVGAYDLLDRLRQSHKGAAPPTVYRALDFLQEQGLIHKVERLSAFVGCVQDDRGHDHAHHDHKVQFLICSVCQRTVEIDEPRIADALEAAAARHGFVPRRSTIELEGLCADCVAEADRAEQAREPG</sequence>
<comment type="similarity">
    <text evidence="1">Belongs to the Fur family.</text>
</comment>
<dbReference type="PANTHER" id="PTHR33202">
    <property type="entry name" value="ZINC UPTAKE REGULATION PROTEIN"/>
    <property type="match status" value="1"/>
</dbReference>
<dbReference type="InterPro" id="IPR043135">
    <property type="entry name" value="Fur_C"/>
</dbReference>
<dbReference type="EMBL" id="JAMSKV010000006">
    <property type="protein sequence ID" value="MCQ8278446.1"/>
    <property type="molecule type" value="Genomic_DNA"/>
</dbReference>
<comment type="caution">
    <text evidence="7">The sequence shown here is derived from an EMBL/GenBank/DDBJ whole genome shotgun (WGS) entry which is preliminary data.</text>
</comment>
<dbReference type="Proteomes" id="UP001524587">
    <property type="component" value="Unassembled WGS sequence"/>
</dbReference>
<dbReference type="Gene3D" id="1.10.10.10">
    <property type="entry name" value="Winged helix-like DNA-binding domain superfamily/Winged helix DNA-binding domain"/>
    <property type="match status" value="1"/>
</dbReference>
<evidence type="ECO:0000313" key="7">
    <source>
        <dbReference type="EMBL" id="MCQ8278446.1"/>
    </source>
</evidence>
<accession>A0ABT1W8L2</accession>
<evidence type="ECO:0000256" key="2">
    <source>
        <dbReference type="ARBA" id="ARBA00022491"/>
    </source>
</evidence>